<reference evidence="1" key="1">
    <citation type="submission" date="2015-06" db="UniProtKB">
        <authorList>
            <consortium name="EnsemblPlants"/>
        </authorList>
    </citation>
    <scope>IDENTIFICATION</scope>
</reference>
<dbReference type="AlphaFoldDB" id="N1QUY0"/>
<evidence type="ECO:0000313" key="1">
    <source>
        <dbReference type="EnsemblPlants" id="EMT13610"/>
    </source>
</evidence>
<dbReference type="EnsemblPlants" id="EMT13610">
    <property type="protein sequence ID" value="EMT13610"/>
    <property type="gene ID" value="F775_09295"/>
</dbReference>
<proteinExistence type="predicted"/>
<protein>
    <submittedName>
        <fullName evidence="1">Uncharacterized protein</fullName>
    </submittedName>
</protein>
<sequence length="183" mass="20350">MAEGSRRRRRTLMTTTADNVVRHVLVSLSMSAFFVISAAHVWQDAGHHWYNVIITAIVFLYSMVMIHLLLIKCRDRNKKSELESCQVIVISTPTDCMASVLMVAATGMLISLGVALFVFRPAWSDLAFIALMVSLSMGSTFLLLKIEDIERKKIPKGKCEDASDLMEWGQMSLACAVPAIRIG</sequence>
<name>N1QUY0_AEGTA</name>
<organism evidence="1">
    <name type="scientific">Aegilops tauschii</name>
    <name type="common">Tausch's goatgrass</name>
    <name type="synonym">Aegilops squarrosa</name>
    <dbReference type="NCBI Taxonomy" id="37682"/>
    <lineage>
        <taxon>Eukaryota</taxon>
        <taxon>Viridiplantae</taxon>
        <taxon>Streptophyta</taxon>
        <taxon>Embryophyta</taxon>
        <taxon>Tracheophyta</taxon>
        <taxon>Spermatophyta</taxon>
        <taxon>Magnoliopsida</taxon>
        <taxon>Liliopsida</taxon>
        <taxon>Poales</taxon>
        <taxon>Poaceae</taxon>
        <taxon>BOP clade</taxon>
        <taxon>Pooideae</taxon>
        <taxon>Triticodae</taxon>
        <taxon>Triticeae</taxon>
        <taxon>Triticinae</taxon>
        <taxon>Aegilops</taxon>
    </lineage>
</organism>
<accession>N1QUY0</accession>